<feature type="transmembrane region" description="Helical" evidence="8">
    <location>
        <begin position="238"/>
        <end position="258"/>
    </location>
</feature>
<feature type="compositionally biased region" description="Polar residues" evidence="7">
    <location>
        <begin position="287"/>
        <end position="306"/>
    </location>
</feature>
<keyword evidence="6 8" id="KW-0472">Membrane</keyword>
<evidence type="ECO:0000256" key="1">
    <source>
        <dbReference type="ARBA" id="ARBA00004141"/>
    </source>
</evidence>
<feature type="transmembrane region" description="Helical" evidence="8">
    <location>
        <begin position="137"/>
        <end position="154"/>
    </location>
</feature>
<dbReference type="PANTHER" id="PTHR13146">
    <property type="match status" value="1"/>
</dbReference>
<feature type="transmembrane region" description="Helical" evidence="8">
    <location>
        <begin position="204"/>
        <end position="226"/>
    </location>
</feature>
<evidence type="ECO:0000256" key="3">
    <source>
        <dbReference type="ARBA" id="ARBA00022448"/>
    </source>
</evidence>
<evidence type="ECO:0000256" key="2">
    <source>
        <dbReference type="ARBA" id="ARBA00007863"/>
    </source>
</evidence>
<evidence type="ECO:0000256" key="4">
    <source>
        <dbReference type="ARBA" id="ARBA00022692"/>
    </source>
</evidence>
<feature type="transmembrane region" description="Helical" evidence="8">
    <location>
        <begin position="98"/>
        <end position="116"/>
    </location>
</feature>
<dbReference type="SUPFAM" id="SSF103481">
    <property type="entry name" value="Multidrug resistance efflux transporter EmrE"/>
    <property type="match status" value="1"/>
</dbReference>
<evidence type="ECO:0000256" key="8">
    <source>
        <dbReference type="SAM" id="Phobius"/>
    </source>
</evidence>
<feature type="non-terminal residue" evidence="9">
    <location>
        <position position="1"/>
    </location>
</feature>
<dbReference type="GO" id="GO:0016020">
    <property type="term" value="C:membrane"/>
    <property type="evidence" value="ECO:0007669"/>
    <property type="project" value="UniProtKB-SubCell"/>
</dbReference>
<dbReference type="AlphaFoldDB" id="A0A146K924"/>
<comment type="similarity">
    <text evidence="2">Belongs to the SLC35F solute transporter family.</text>
</comment>
<comment type="subcellular location">
    <subcellularLocation>
        <location evidence="1">Membrane</location>
        <topology evidence="1">Multi-pass membrane protein</topology>
    </subcellularLocation>
</comment>
<reference evidence="9" key="1">
    <citation type="submission" date="2015-07" db="EMBL/GenBank/DDBJ databases">
        <title>Adaptation to a free-living lifestyle via gene acquisitions in the diplomonad Trepomonas sp. PC1.</title>
        <authorList>
            <person name="Xu F."/>
            <person name="Jerlstrom-Hultqvist J."/>
            <person name="Kolisko M."/>
            <person name="Simpson A.G.B."/>
            <person name="Roger A.J."/>
            <person name="Svard S.G."/>
            <person name="Andersson J.O."/>
        </authorList>
    </citation>
    <scope>NUCLEOTIDE SEQUENCE</scope>
    <source>
        <strain evidence="9">PC1</strain>
    </source>
</reference>
<feature type="non-terminal residue" evidence="9">
    <location>
        <position position="319"/>
    </location>
</feature>
<accession>A0A146K924</accession>
<dbReference type="Pfam" id="PF06027">
    <property type="entry name" value="SLC35F"/>
    <property type="match status" value="1"/>
</dbReference>
<keyword evidence="5 8" id="KW-1133">Transmembrane helix</keyword>
<dbReference type="InterPro" id="IPR037185">
    <property type="entry name" value="EmrE-like"/>
</dbReference>
<dbReference type="PANTHER" id="PTHR13146:SF0">
    <property type="entry name" value="SOLUTE CARRIER FAMILY 35 MEMBER F6"/>
    <property type="match status" value="1"/>
</dbReference>
<dbReference type="GO" id="GO:0022857">
    <property type="term" value="F:transmembrane transporter activity"/>
    <property type="evidence" value="ECO:0007669"/>
    <property type="project" value="InterPro"/>
</dbReference>
<keyword evidence="3" id="KW-0813">Transport</keyword>
<feature type="region of interest" description="Disordered" evidence="7">
    <location>
        <begin position="277"/>
        <end position="319"/>
    </location>
</feature>
<keyword evidence="4 8" id="KW-0812">Transmembrane</keyword>
<protein>
    <submittedName>
        <fullName evidence="9">Triose-phosphate transporter family protein</fullName>
    </submittedName>
</protein>
<organism evidence="9">
    <name type="scientific">Trepomonas sp. PC1</name>
    <dbReference type="NCBI Taxonomy" id="1076344"/>
    <lineage>
        <taxon>Eukaryota</taxon>
        <taxon>Metamonada</taxon>
        <taxon>Diplomonadida</taxon>
        <taxon>Hexamitidae</taxon>
        <taxon>Hexamitinae</taxon>
        <taxon>Trepomonas</taxon>
    </lineage>
</organism>
<dbReference type="EMBL" id="GDID01004585">
    <property type="protein sequence ID" value="JAP92021.1"/>
    <property type="molecule type" value="Transcribed_RNA"/>
</dbReference>
<evidence type="ECO:0000256" key="6">
    <source>
        <dbReference type="ARBA" id="ARBA00023136"/>
    </source>
</evidence>
<dbReference type="InterPro" id="IPR009262">
    <property type="entry name" value="SLC35_F1/F2/F6"/>
</dbReference>
<evidence type="ECO:0000256" key="7">
    <source>
        <dbReference type="SAM" id="MobiDB-lite"/>
    </source>
</evidence>
<feature type="transmembrane region" description="Helical" evidence="8">
    <location>
        <begin position="66"/>
        <end position="86"/>
    </location>
</feature>
<proteinExistence type="inferred from homology"/>
<evidence type="ECO:0000256" key="5">
    <source>
        <dbReference type="ARBA" id="ARBA00022989"/>
    </source>
</evidence>
<sequence length="319" mass="35994">FSMTIAFSFFAPTIIDVIGSTLYNLSCKYALISICQMVRNTQVIFVAGFSSIFFKKYRQKFDLPHMIGLILVVVGMAVICVTSIFYDKNTEAASDNALGIALVLFSSIFFGIVFVMEEYMFGKINMSGMHGVTSEGLWGSIIYLLLIFTFGNTIQDGKLLEDLAAFSYQMTHTPALLCLLIFYVLTIIFYSWSSLQITYHVNSVARSMFDSAKTILIWIFSLIFGWEKVHPVGTPLKLLGYLVVVIGVLIYNQVVKWIPFLKVVNKTDYQRIENQEAPEVEDDLQEKSVSNSISTRKTNEGWSQIVSPDLKSPNVEGWK</sequence>
<name>A0A146K924_9EUKA</name>
<feature type="transmembrane region" description="Helical" evidence="8">
    <location>
        <begin position="174"/>
        <end position="192"/>
    </location>
</feature>
<evidence type="ECO:0000313" key="9">
    <source>
        <dbReference type="EMBL" id="JAP92021.1"/>
    </source>
</evidence>
<gene>
    <name evidence="9" type="ORF">TPC1_16164</name>
</gene>